<protein>
    <submittedName>
        <fullName evidence="1">Uncharacterized protein</fullName>
    </submittedName>
</protein>
<dbReference type="EMBL" id="JFGV01000038">
    <property type="protein sequence ID" value="EYU14810.1"/>
    <property type="molecule type" value="Genomic_DNA"/>
</dbReference>
<evidence type="ECO:0000313" key="2">
    <source>
        <dbReference type="Proteomes" id="UP000023464"/>
    </source>
</evidence>
<dbReference type="PATRIC" id="fig|1393736.3.peg.2711"/>
<evidence type="ECO:0000313" key="1">
    <source>
        <dbReference type="EMBL" id="EYU14810.1"/>
    </source>
</evidence>
<gene>
    <name evidence="1" type="ORF">BA1DRAFT_02649</name>
</gene>
<dbReference type="AlphaFoldDB" id="A0A022PJW4"/>
<accession>A0A022PJW4</accession>
<name>A0A022PJW4_9GAMM</name>
<sequence>MKRRTFIGVAAGAAIGSVIPTVNARTDSNRLFGVPRSLLSPGEVEENKLRLSMSNAKLPVEVWEEIITYNRFWETLQQQPNLALEYRESPEKVLAEFGIDKDIVSPGSAEELLLFITYDKDLMNAVKTNDYEALFSHLKTYGLNERGSSLRSRINHHLNQDASLFAHFKENIESYQLQDTNSPPLIRLKEILEPLNHADDTSIEIARLAVGANVVAAVNVAVGTRVVAAVNAAAAVNVVAYLSLAVQTAVTVCMANYLPKIDHSDLSTGTASLHLARLYNNQEMVDTLVKEAVRREITACLFAAQKCGYINLPATREERKEVIHLFTELSLGMAAA</sequence>
<dbReference type="Proteomes" id="UP000023464">
    <property type="component" value="Unassembled WGS sequence"/>
</dbReference>
<comment type="caution">
    <text evidence="1">The sequence shown here is derived from an EMBL/GenBank/DDBJ whole genome shotgun (WGS) entry which is preliminary data.</text>
</comment>
<reference evidence="1 2" key="1">
    <citation type="submission" date="2014-03" db="EMBL/GenBank/DDBJ databases">
        <title>Draft Genome of Photorhabdus luminescens BA1, an Egyptian Isolate.</title>
        <authorList>
            <person name="Ghazal S."/>
            <person name="Hurst S.G.IV."/>
            <person name="Morris K."/>
            <person name="Thomas K."/>
            <person name="Tisa L.S."/>
        </authorList>
    </citation>
    <scope>NUCLEOTIDE SEQUENCE [LARGE SCALE GENOMIC DNA]</scope>
    <source>
        <strain evidence="1 2">BA1</strain>
    </source>
</reference>
<keyword evidence="2" id="KW-1185">Reference proteome</keyword>
<dbReference type="RefSeq" id="WP_036779746.1">
    <property type="nucleotide sequence ID" value="NZ_CAWLTM010000077.1"/>
</dbReference>
<organism evidence="1 2">
    <name type="scientific">Photorhabdus aegyptia</name>
    <dbReference type="NCBI Taxonomy" id="2805098"/>
    <lineage>
        <taxon>Bacteria</taxon>
        <taxon>Pseudomonadati</taxon>
        <taxon>Pseudomonadota</taxon>
        <taxon>Gammaproteobacteria</taxon>
        <taxon>Enterobacterales</taxon>
        <taxon>Morganellaceae</taxon>
        <taxon>Photorhabdus</taxon>
    </lineage>
</organism>
<proteinExistence type="predicted"/>